<dbReference type="Proteomes" id="UP000244898">
    <property type="component" value="Unassembled WGS sequence"/>
</dbReference>
<evidence type="ECO:0000313" key="3">
    <source>
        <dbReference type="Proteomes" id="UP000244898"/>
    </source>
</evidence>
<organism evidence="2 3">
    <name type="scientific">Falsiruegeria mediterranea M17</name>
    <dbReference type="NCBI Taxonomy" id="1200281"/>
    <lineage>
        <taxon>Bacteria</taxon>
        <taxon>Pseudomonadati</taxon>
        <taxon>Pseudomonadota</taxon>
        <taxon>Alphaproteobacteria</taxon>
        <taxon>Rhodobacterales</taxon>
        <taxon>Roseobacteraceae</taxon>
        <taxon>Falsiruegeria</taxon>
    </lineage>
</organism>
<keyword evidence="1" id="KW-1133">Transmembrane helix</keyword>
<evidence type="ECO:0000256" key="1">
    <source>
        <dbReference type="SAM" id="Phobius"/>
    </source>
</evidence>
<dbReference type="RefSeq" id="WP_108786074.1">
    <property type="nucleotide sequence ID" value="NZ_ONZG01000003.1"/>
</dbReference>
<evidence type="ECO:0000313" key="2">
    <source>
        <dbReference type="EMBL" id="SPJ27792.1"/>
    </source>
</evidence>
<keyword evidence="1" id="KW-0812">Transmembrane</keyword>
<accession>A0A2R8C5Y1</accession>
<dbReference type="AlphaFoldDB" id="A0A2R8C5Y1"/>
<sequence>MSNPLHIRKGEQRVLRLFSLDMRPEEARFLQEPGAVAQVLGLAALDDEQVEVFPVSDLEEVGLYGYLSEGCSVDPAQLDKPVLDAAQGWVLLLRSKAFEGKEVTLSPDEGISLIGIYTEDGTDWSAAPIQTESAAPYSAAPPASDAEARRTRQIVLTFVVGFSLVITVVLLKVLR</sequence>
<protein>
    <submittedName>
        <fullName evidence="2">Uncharacterized protein</fullName>
    </submittedName>
</protein>
<name>A0A2R8C5Y1_9RHOB</name>
<dbReference type="OrthoDB" id="7875742at2"/>
<gene>
    <name evidence="2" type="ORF">TRM7615_01285</name>
</gene>
<keyword evidence="3" id="KW-1185">Reference proteome</keyword>
<reference evidence="3" key="1">
    <citation type="submission" date="2018-03" db="EMBL/GenBank/DDBJ databases">
        <authorList>
            <person name="Rodrigo-Torres L."/>
            <person name="Arahal R. D."/>
            <person name="Lucena T."/>
        </authorList>
    </citation>
    <scope>NUCLEOTIDE SEQUENCE [LARGE SCALE GENOMIC DNA]</scope>
    <source>
        <strain evidence="3">CECT 7615</strain>
    </source>
</reference>
<keyword evidence="1" id="KW-0472">Membrane</keyword>
<proteinExistence type="predicted"/>
<feature type="transmembrane region" description="Helical" evidence="1">
    <location>
        <begin position="154"/>
        <end position="174"/>
    </location>
</feature>
<dbReference type="EMBL" id="ONZG01000003">
    <property type="protein sequence ID" value="SPJ27792.1"/>
    <property type="molecule type" value="Genomic_DNA"/>
</dbReference>